<dbReference type="CDD" id="cd05013">
    <property type="entry name" value="SIS_RpiR"/>
    <property type="match status" value="1"/>
</dbReference>
<keyword evidence="3" id="KW-1185">Reference proteome</keyword>
<dbReference type="InterPro" id="IPR046348">
    <property type="entry name" value="SIS_dom_sf"/>
</dbReference>
<feature type="domain" description="SIS" evidence="1">
    <location>
        <begin position="28"/>
        <end position="203"/>
    </location>
</feature>
<dbReference type="Proteomes" id="UP000093482">
    <property type="component" value="Unassembled WGS sequence"/>
</dbReference>
<evidence type="ECO:0000259" key="1">
    <source>
        <dbReference type="PROSITE" id="PS51464"/>
    </source>
</evidence>
<dbReference type="GO" id="GO:1901135">
    <property type="term" value="P:carbohydrate derivative metabolic process"/>
    <property type="evidence" value="ECO:0007669"/>
    <property type="project" value="InterPro"/>
</dbReference>
<protein>
    <recommendedName>
        <fullName evidence="1">SIS domain-containing protein</fullName>
    </recommendedName>
</protein>
<dbReference type="PROSITE" id="PS51464">
    <property type="entry name" value="SIS"/>
    <property type="match status" value="1"/>
</dbReference>
<sequence>MKYLQAVQQLLIDVQDQQAAIERAAAIAVQAIRNGGILQLFGCGHSQLIAQEGFYRAGGLACVKPISIEPLMLHSGALSSSQNEKQLTHFEAYWAEVNLQQHDVLFVISTSGRNAVPIEFAKRAQQQGIPVITLQSLHYKEQTSRHPSGQRLEDVSDVVIDTKVPVGDGAITTDAGQFGPVSTVIAASLLNELFVAVIDELQQHNEALPIFESANVKSDSASNEHWLAHYRNRIQF</sequence>
<dbReference type="Pfam" id="PF13580">
    <property type="entry name" value="SIS_2"/>
    <property type="match status" value="1"/>
</dbReference>
<dbReference type="NCBIfam" id="NF002805">
    <property type="entry name" value="PRK02947.1"/>
    <property type="match status" value="1"/>
</dbReference>
<dbReference type="InterPro" id="IPR035472">
    <property type="entry name" value="RpiR-like_SIS"/>
</dbReference>
<comment type="caution">
    <text evidence="2">The sequence shown here is derived from an EMBL/GenBank/DDBJ whole genome shotgun (WGS) entry which is preliminary data.</text>
</comment>
<dbReference type="InterPro" id="IPR001347">
    <property type="entry name" value="SIS_dom"/>
</dbReference>
<dbReference type="PANTHER" id="PTHR30390">
    <property type="entry name" value="SEDOHEPTULOSE 7-PHOSPHATE ISOMERASE / DNAA INITIATOR-ASSOCIATING FACTOR FOR REPLICATION INITIATION"/>
    <property type="match status" value="1"/>
</dbReference>
<evidence type="ECO:0000313" key="3">
    <source>
        <dbReference type="Proteomes" id="UP000093482"/>
    </source>
</evidence>
<dbReference type="SUPFAM" id="SSF53697">
    <property type="entry name" value="SIS domain"/>
    <property type="match status" value="1"/>
</dbReference>
<name>A0A1C0YJA5_9BACL</name>
<dbReference type="OrthoDB" id="9805185at2"/>
<accession>A0A1C0YJA5</accession>
<dbReference type="Gene3D" id="3.40.50.10490">
    <property type="entry name" value="Glucose-6-phosphate isomerase like protein, domain 1"/>
    <property type="match status" value="1"/>
</dbReference>
<dbReference type="RefSeq" id="WP_066465742.1">
    <property type="nucleotide sequence ID" value="NZ_MATO01000056.1"/>
</dbReference>
<reference evidence="2 3" key="1">
    <citation type="submission" date="2016-07" db="EMBL/GenBank/DDBJ databases">
        <title>Caryophanon latum genome sequencing.</title>
        <authorList>
            <person name="Verma A."/>
            <person name="Pal Y."/>
            <person name="Krishnamurthi S."/>
        </authorList>
    </citation>
    <scope>NUCLEOTIDE SEQUENCE [LARGE SCALE GENOMIC DNA]</scope>
    <source>
        <strain evidence="2 3">DSM 14151</strain>
    </source>
</reference>
<dbReference type="EMBL" id="MATO01000056">
    <property type="protein sequence ID" value="OCS87250.1"/>
    <property type="molecule type" value="Genomic_DNA"/>
</dbReference>
<proteinExistence type="predicted"/>
<dbReference type="GO" id="GO:0097367">
    <property type="term" value="F:carbohydrate derivative binding"/>
    <property type="evidence" value="ECO:0007669"/>
    <property type="project" value="InterPro"/>
</dbReference>
<evidence type="ECO:0000313" key="2">
    <source>
        <dbReference type="EMBL" id="OCS87250.1"/>
    </source>
</evidence>
<dbReference type="PANTHER" id="PTHR30390:SF7">
    <property type="entry name" value="PHOSPHOHEPTOSE ISOMERASE"/>
    <property type="match status" value="1"/>
</dbReference>
<dbReference type="InterPro" id="IPR050099">
    <property type="entry name" value="SIS_GmhA/DiaA_subfam"/>
</dbReference>
<gene>
    <name evidence="2" type="ORF">A6K76_02450</name>
</gene>
<organism evidence="2 3">
    <name type="scientific">Caryophanon latum</name>
    <dbReference type="NCBI Taxonomy" id="33977"/>
    <lineage>
        <taxon>Bacteria</taxon>
        <taxon>Bacillati</taxon>
        <taxon>Bacillota</taxon>
        <taxon>Bacilli</taxon>
        <taxon>Bacillales</taxon>
        <taxon>Caryophanaceae</taxon>
        <taxon>Caryophanon</taxon>
    </lineage>
</organism>
<dbReference type="AlphaFoldDB" id="A0A1C0YJA5"/>